<name>A0AAE7NXN2_9BRAD</name>
<dbReference type="Proteomes" id="UP000594015">
    <property type="component" value="Chromosome"/>
</dbReference>
<evidence type="ECO:0000313" key="1">
    <source>
        <dbReference type="EMBL" id="QOZ72080.1"/>
    </source>
</evidence>
<protein>
    <submittedName>
        <fullName evidence="1">Uncharacterized protein</fullName>
    </submittedName>
</protein>
<sequence>MSQASYKVFAATWGNGEVMVELEVSKDQWDRIARGDRVEFKGRGYWYDGDWFQDIWDFNCPHGELTIRYGQPNDGDFSGEGCTGPISSVVVEGR</sequence>
<dbReference type="KEGG" id="barh:WN72_41695"/>
<evidence type="ECO:0000313" key="2">
    <source>
        <dbReference type="Proteomes" id="UP000594015"/>
    </source>
</evidence>
<proteinExistence type="predicted"/>
<organism evidence="1 2">
    <name type="scientific">Bradyrhizobium arachidis</name>
    <dbReference type="NCBI Taxonomy" id="858423"/>
    <lineage>
        <taxon>Bacteria</taxon>
        <taxon>Pseudomonadati</taxon>
        <taxon>Pseudomonadota</taxon>
        <taxon>Alphaproteobacteria</taxon>
        <taxon>Hyphomicrobiales</taxon>
        <taxon>Nitrobacteraceae</taxon>
        <taxon>Bradyrhizobium</taxon>
    </lineage>
</organism>
<dbReference type="AlphaFoldDB" id="A0AAE7NXN2"/>
<accession>A0AAE7NXN2</accession>
<reference evidence="1 2" key="1">
    <citation type="submission" date="2018-06" db="EMBL/GenBank/DDBJ databases">
        <title>Comparative genomics of Bradyrhizobium nodulating Arachidis hypogaea.</title>
        <authorList>
            <person name="Li Y."/>
        </authorList>
    </citation>
    <scope>NUCLEOTIDE SEQUENCE [LARGE SCALE GENOMIC DNA]</scope>
    <source>
        <strain evidence="1 2">CCBAU 051107</strain>
    </source>
</reference>
<gene>
    <name evidence="1" type="ORF">WN72_41695</name>
</gene>
<dbReference type="EMBL" id="CP030050">
    <property type="protein sequence ID" value="QOZ72080.1"/>
    <property type="molecule type" value="Genomic_DNA"/>
</dbReference>
<dbReference type="RefSeq" id="WP_027563786.1">
    <property type="nucleotide sequence ID" value="NZ_AXAD01000020.1"/>
</dbReference>